<gene>
    <name evidence="1" type="ORF">ALQ95_200130</name>
</gene>
<reference evidence="1 2" key="1">
    <citation type="submission" date="2018-08" db="EMBL/GenBank/DDBJ databases">
        <title>Recombination of ecologically and evolutionarily significant loci maintains genetic cohesion in the Pseudomonas syringae species complex.</title>
        <authorList>
            <person name="Dillon M."/>
            <person name="Thakur S."/>
            <person name="Almeida R.N.D."/>
            <person name="Weir B.S."/>
            <person name="Guttman D.S."/>
        </authorList>
    </citation>
    <scope>NUCLEOTIDE SEQUENCE [LARGE SCALE GENOMIC DNA]</scope>
    <source>
        <strain evidence="1 2">ICMP 3883</strain>
    </source>
</reference>
<name>A0A3M2VSQ9_PSESI</name>
<comment type="caution">
    <text evidence="1">The sequence shown here is derived from an EMBL/GenBank/DDBJ whole genome shotgun (WGS) entry which is preliminary data.</text>
</comment>
<proteinExistence type="predicted"/>
<dbReference type="Proteomes" id="UP000280292">
    <property type="component" value="Unassembled WGS sequence"/>
</dbReference>
<sequence length="84" mass="9688">MGAIHLIRAPDYRFDILRLQQANALMRSANRAVAFGDDIELARLGFAAEHREELMRGGGFHERLFRANYQTISYLRRHGGKHVH</sequence>
<organism evidence="1 2">
    <name type="scientific">Pseudomonas syringae pv. ribicola</name>
    <dbReference type="NCBI Taxonomy" id="55398"/>
    <lineage>
        <taxon>Bacteria</taxon>
        <taxon>Pseudomonadati</taxon>
        <taxon>Pseudomonadota</taxon>
        <taxon>Gammaproteobacteria</taxon>
        <taxon>Pseudomonadales</taxon>
        <taxon>Pseudomonadaceae</taxon>
        <taxon>Pseudomonas</taxon>
    </lineage>
</organism>
<protein>
    <submittedName>
        <fullName evidence="1">Uncharacterized protein</fullName>
    </submittedName>
</protein>
<dbReference type="RefSeq" id="WP_122293632.1">
    <property type="nucleotide sequence ID" value="NZ_RBNR01000220.1"/>
</dbReference>
<accession>A0A3M2VSQ9</accession>
<dbReference type="AlphaFoldDB" id="A0A3M2VSQ9"/>
<dbReference type="EMBL" id="RBNR01000220">
    <property type="protein sequence ID" value="RML42259.1"/>
    <property type="molecule type" value="Genomic_DNA"/>
</dbReference>
<evidence type="ECO:0000313" key="2">
    <source>
        <dbReference type="Proteomes" id="UP000280292"/>
    </source>
</evidence>
<evidence type="ECO:0000313" key="1">
    <source>
        <dbReference type="EMBL" id="RML42259.1"/>
    </source>
</evidence>